<name>A0A0P0P2A4_9CAUL</name>
<keyword evidence="2" id="KW-1185">Reference proteome</keyword>
<protein>
    <submittedName>
        <fullName evidence="1">Uncharacterized protein</fullName>
    </submittedName>
</protein>
<dbReference type="EMBL" id="CP013002">
    <property type="protein sequence ID" value="ALL14664.1"/>
    <property type="molecule type" value="Genomic_DNA"/>
</dbReference>
<gene>
    <name evidence="1" type="ORF">AQ619_15600</name>
</gene>
<dbReference type="KEGG" id="chq:AQ619_15600"/>
<organism evidence="1 2">
    <name type="scientific">Caulobacter henricii</name>
    <dbReference type="NCBI Taxonomy" id="69395"/>
    <lineage>
        <taxon>Bacteria</taxon>
        <taxon>Pseudomonadati</taxon>
        <taxon>Pseudomonadota</taxon>
        <taxon>Alphaproteobacteria</taxon>
        <taxon>Caulobacterales</taxon>
        <taxon>Caulobacteraceae</taxon>
        <taxon>Caulobacter</taxon>
    </lineage>
</organism>
<sequence length="82" mass="9312">MIEIERHRIVKSFTNESGDRRVVIELRADEMAQFVEERFYGDPAEDDDHVGWQVVSVSGLYPTASDGERAALASTPWLRTDS</sequence>
<dbReference type="AlphaFoldDB" id="A0A0P0P2A4"/>
<proteinExistence type="predicted"/>
<dbReference type="Proteomes" id="UP000056905">
    <property type="component" value="Chromosome"/>
</dbReference>
<reference evidence="1 2" key="1">
    <citation type="submission" date="2015-10" db="EMBL/GenBank/DDBJ databases">
        <title>Conservation of the essential genome among Caulobacter and Brevundimonas species.</title>
        <authorList>
            <person name="Scott D."/>
            <person name="Ely B."/>
        </authorList>
    </citation>
    <scope>NUCLEOTIDE SEQUENCE [LARGE SCALE GENOMIC DNA]</scope>
    <source>
        <strain evidence="1 2">CB4</strain>
    </source>
</reference>
<evidence type="ECO:0000313" key="2">
    <source>
        <dbReference type="Proteomes" id="UP000056905"/>
    </source>
</evidence>
<evidence type="ECO:0000313" key="1">
    <source>
        <dbReference type="EMBL" id="ALL14664.1"/>
    </source>
</evidence>
<accession>A0A0P0P2A4</accession>